<keyword evidence="6" id="KW-0408">Iron</keyword>
<evidence type="ECO:0000256" key="4">
    <source>
        <dbReference type="ARBA" id="ARBA00022737"/>
    </source>
</evidence>
<dbReference type="STRING" id="1121409.SAMN02745124_00651"/>
<evidence type="ECO:0000256" key="1">
    <source>
        <dbReference type="ARBA" id="ARBA00022448"/>
    </source>
</evidence>
<sequence length="707" mass="76700">MTSQRYTSLYQSIEAALEDHSKSDLLRGCMKRGRDTRAAALEELPGGVAFRGDVRAAKERCIEALPELKQRFIDNARKRGTIVYEARDGADAIAYCLNLARHRGARVIAKSKSLTTEEIDLNQPLIKAGIDVVETDLGELIIQLAGEKPFHLVFPSIHKMAPEVAEIFSRTTGQAVADDIPSIMKVVRTYLRPIFLKAEIGLTGANVGIAETGGICIETNEGNARLVSSLGSCHICLIGMEKIVETIEDALLMVLAHPVSASGQLPTNYVTWMHGRSPLGEGAAAEERESHIIILDNGRTAMRGDADMREALYCIRCGACMNICPTYGVVGGHTFGYIYPGPMGICWTAGVHGLERAGDFAQLCISCGLCKEICPAKINMPHMIAEIKHRDAAANGHLLVNRVMMGADRAARLGSATAPLANAVLASKPLRALLEKTIGLAAERTLPPFVASTFMRRFAKRPKPTFELIRNVVFFVDVYANYNNPDLGLAAVDALERLGCKVIVPNQEVSGYPYIAYGGMDQARRIARRNSSKLAPWVRRGYDVVAIEPTAAYALAVSYPVLTRGSEEARLLSEHTFELFEYLNRLEDETGQSPDPELLTGRRLGFHCACHQRPLGGGRGAVDWLRRRGAAVELIETGTCCGMGGTFGLKGGLLGYDLSQAVGQPLFDLFSASGVDAIVTESSVCSIQLAEGTAMRVYHPLELLNLV</sequence>
<organism evidence="9 10">
    <name type="scientific">Desulfofustis glycolicus DSM 9705</name>
    <dbReference type="NCBI Taxonomy" id="1121409"/>
    <lineage>
        <taxon>Bacteria</taxon>
        <taxon>Pseudomonadati</taxon>
        <taxon>Thermodesulfobacteriota</taxon>
        <taxon>Desulfobulbia</taxon>
        <taxon>Desulfobulbales</taxon>
        <taxon>Desulfocapsaceae</taxon>
        <taxon>Desulfofustis</taxon>
    </lineage>
</organism>
<keyword evidence="1" id="KW-0813">Transport</keyword>
<dbReference type="GO" id="GO:0006089">
    <property type="term" value="P:lactate metabolic process"/>
    <property type="evidence" value="ECO:0007669"/>
    <property type="project" value="InterPro"/>
</dbReference>
<feature type="domain" description="4Fe-4S ferredoxin-type" evidence="8">
    <location>
        <begin position="304"/>
        <end position="335"/>
    </location>
</feature>
<dbReference type="InterPro" id="IPR017896">
    <property type="entry name" value="4Fe4S_Fe-S-bd"/>
</dbReference>
<dbReference type="Pfam" id="PF02589">
    <property type="entry name" value="LUD_dom"/>
    <property type="match status" value="1"/>
</dbReference>
<dbReference type="InterPro" id="IPR037171">
    <property type="entry name" value="NagB/RpiA_transferase-like"/>
</dbReference>
<accession>A0A1M5T847</accession>
<dbReference type="Pfam" id="PF02754">
    <property type="entry name" value="CCG"/>
    <property type="match status" value="1"/>
</dbReference>
<dbReference type="AlphaFoldDB" id="A0A1M5T847"/>
<dbReference type="PANTHER" id="PTHR47153">
    <property type="entry name" value="LACTATE UTILIZATION PROTEIN B"/>
    <property type="match status" value="1"/>
</dbReference>
<dbReference type="RefSeq" id="WP_073373376.1">
    <property type="nucleotide sequence ID" value="NZ_FQXS01000002.1"/>
</dbReference>
<keyword evidence="5" id="KW-0249">Electron transport</keyword>
<proteinExistence type="predicted"/>
<dbReference type="EMBL" id="FQXS01000002">
    <property type="protein sequence ID" value="SHH46935.1"/>
    <property type="molecule type" value="Genomic_DNA"/>
</dbReference>
<evidence type="ECO:0000256" key="6">
    <source>
        <dbReference type="ARBA" id="ARBA00023004"/>
    </source>
</evidence>
<dbReference type="InterPro" id="IPR024185">
    <property type="entry name" value="FTHF_cligase-like_sf"/>
</dbReference>
<dbReference type="Proteomes" id="UP000184139">
    <property type="component" value="Unassembled WGS sequence"/>
</dbReference>
<dbReference type="GO" id="GO:0016491">
    <property type="term" value="F:oxidoreductase activity"/>
    <property type="evidence" value="ECO:0007669"/>
    <property type="project" value="UniProtKB-ARBA"/>
</dbReference>
<evidence type="ECO:0000313" key="10">
    <source>
        <dbReference type="Proteomes" id="UP000184139"/>
    </source>
</evidence>
<name>A0A1M5T847_9BACT</name>
<dbReference type="InterPro" id="IPR004452">
    <property type="entry name" value="LutB/LldF"/>
</dbReference>
<evidence type="ECO:0000313" key="9">
    <source>
        <dbReference type="EMBL" id="SHH46935.1"/>
    </source>
</evidence>
<evidence type="ECO:0000256" key="2">
    <source>
        <dbReference type="ARBA" id="ARBA00022485"/>
    </source>
</evidence>
<dbReference type="PROSITE" id="PS51379">
    <property type="entry name" value="4FE4S_FER_2"/>
    <property type="match status" value="2"/>
</dbReference>
<keyword evidence="7" id="KW-0411">Iron-sulfur</keyword>
<dbReference type="InterPro" id="IPR003741">
    <property type="entry name" value="LUD_dom"/>
</dbReference>
<dbReference type="OrthoDB" id="5289041at2"/>
<dbReference type="InterPro" id="IPR004017">
    <property type="entry name" value="Cys_rich_dom"/>
</dbReference>
<dbReference type="PROSITE" id="PS00198">
    <property type="entry name" value="4FE4S_FER_1"/>
    <property type="match status" value="2"/>
</dbReference>
<dbReference type="InterPro" id="IPR009051">
    <property type="entry name" value="Helical_ferredxn"/>
</dbReference>
<evidence type="ECO:0000256" key="3">
    <source>
        <dbReference type="ARBA" id="ARBA00022723"/>
    </source>
</evidence>
<reference evidence="9 10" key="1">
    <citation type="submission" date="2016-11" db="EMBL/GenBank/DDBJ databases">
        <authorList>
            <person name="Jaros S."/>
            <person name="Januszkiewicz K."/>
            <person name="Wedrychowicz H."/>
        </authorList>
    </citation>
    <scope>NUCLEOTIDE SEQUENCE [LARGE SCALE GENOMIC DNA]</scope>
    <source>
        <strain evidence="9 10">DSM 9705</strain>
    </source>
</reference>
<dbReference type="GO" id="GO:0046872">
    <property type="term" value="F:metal ion binding"/>
    <property type="evidence" value="ECO:0007669"/>
    <property type="project" value="UniProtKB-KW"/>
</dbReference>
<dbReference type="Pfam" id="PF13183">
    <property type="entry name" value="Fer4_8"/>
    <property type="match status" value="1"/>
</dbReference>
<gene>
    <name evidence="9" type="ORF">SAMN02745124_00651</name>
</gene>
<dbReference type="SUPFAM" id="SSF100950">
    <property type="entry name" value="NagB/RpiA/CoA transferase-like"/>
    <property type="match status" value="1"/>
</dbReference>
<evidence type="ECO:0000256" key="5">
    <source>
        <dbReference type="ARBA" id="ARBA00022982"/>
    </source>
</evidence>
<protein>
    <submittedName>
        <fullName evidence="9">Iron-sulfur cluster-binding protein</fullName>
    </submittedName>
</protein>
<dbReference type="InterPro" id="IPR017900">
    <property type="entry name" value="4Fe4S_Fe_S_CS"/>
</dbReference>
<evidence type="ECO:0000256" key="7">
    <source>
        <dbReference type="ARBA" id="ARBA00023014"/>
    </source>
</evidence>
<evidence type="ECO:0000259" key="8">
    <source>
        <dbReference type="PROSITE" id="PS51379"/>
    </source>
</evidence>
<dbReference type="GO" id="GO:0051539">
    <property type="term" value="F:4 iron, 4 sulfur cluster binding"/>
    <property type="evidence" value="ECO:0007669"/>
    <property type="project" value="UniProtKB-KW"/>
</dbReference>
<dbReference type="SUPFAM" id="SSF46548">
    <property type="entry name" value="alpha-helical ferredoxin"/>
    <property type="match status" value="1"/>
</dbReference>
<dbReference type="Gene3D" id="1.10.1060.10">
    <property type="entry name" value="Alpha-helical ferredoxin"/>
    <property type="match status" value="1"/>
</dbReference>
<keyword evidence="4" id="KW-0677">Repeat</keyword>
<keyword evidence="3" id="KW-0479">Metal-binding</keyword>
<dbReference type="Gene3D" id="3.40.50.10420">
    <property type="entry name" value="NagB/RpiA/CoA transferase-like"/>
    <property type="match status" value="1"/>
</dbReference>
<keyword evidence="10" id="KW-1185">Reference proteome</keyword>
<keyword evidence="2" id="KW-0004">4Fe-4S</keyword>
<dbReference type="PANTHER" id="PTHR47153:SF2">
    <property type="entry name" value="LACTATE UTILIZATION PROTEIN B"/>
    <property type="match status" value="1"/>
</dbReference>
<feature type="domain" description="4Fe-4S ferredoxin-type" evidence="8">
    <location>
        <begin position="354"/>
        <end position="386"/>
    </location>
</feature>